<dbReference type="AlphaFoldDB" id="A0A839QUW5"/>
<proteinExistence type="predicted"/>
<dbReference type="PROSITE" id="PS50949">
    <property type="entry name" value="HTH_GNTR"/>
    <property type="match status" value="1"/>
</dbReference>
<dbReference type="EMBL" id="JACHVS010000001">
    <property type="protein sequence ID" value="MBB2995791.1"/>
    <property type="molecule type" value="Genomic_DNA"/>
</dbReference>
<evidence type="ECO:0000313" key="6">
    <source>
        <dbReference type="Proteomes" id="UP000523000"/>
    </source>
</evidence>
<dbReference type="Proteomes" id="UP000523000">
    <property type="component" value="Unassembled WGS sequence"/>
</dbReference>
<organism evidence="5 6">
    <name type="scientific">Paeniglutamicibacter cryotolerans</name>
    <dbReference type="NCBI Taxonomy" id="670079"/>
    <lineage>
        <taxon>Bacteria</taxon>
        <taxon>Bacillati</taxon>
        <taxon>Actinomycetota</taxon>
        <taxon>Actinomycetes</taxon>
        <taxon>Micrococcales</taxon>
        <taxon>Micrococcaceae</taxon>
        <taxon>Paeniglutamicibacter</taxon>
    </lineage>
</organism>
<dbReference type="InterPro" id="IPR036390">
    <property type="entry name" value="WH_DNA-bd_sf"/>
</dbReference>
<dbReference type="InterPro" id="IPR036388">
    <property type="entry name" value="WH-like_DNA-bd_sf"/>
</dbReference>
<comment type="caution">
    <text evidence="5">The sequence shown here is derived from an EMBL/GenBank/DDBJ whole genome shotgun (WGS) entry which is preliminary data.</text>
</comment>
<dbReference type="SMART" id="SM00345">
    <property type="entry name" value="HTH_GNTR"/>
    <property type="match status" value="1"/>
</dbReference>
<dbReference type="Pfam" id="PF00392">
    <property type="entry name" value="GntR"/>
    <property type="match status" value="1"/>
</dbReference>
<dbReference type="RefSeq" id="WP_183510991.1">
    <property type="nucleotide sequence ID" value="NZ_BAABGK010000008.1"/>
</dbReference>
<dbReference type="InterPro" id="IPR008920">
    <property type="entry name" value="TF_FadR/GntR_C"/>
</dbReference>
<feature type="domain" description="HTH gntR-type" evidence="4">
    <location>
        <begin position="22"/>
        <end position="92"/>
    </location>
</feature>
<keyword evidence="2 5" id="KW-0238">DNA-binding</keyword>
<name>A0A839QUW5_9MICC</name>
<keyword evidence="6" id="KW-1185">Reference proteome</keyword>
<evidence type="ECO:0000259" key="4">
    <source>
        <dbReference type="PROSITE" id="PS50949"/>
    </source>
</evidence>
<protein>
    <submittedName>
        <fullName evidence="5">DNA-binding FadR family transcriptional regulator</fullName>
    </submittedName>
</protein>
<dbReference type="SMART" id="SM00895">
    <property type="entry name" value="FCD"/>
    <property type="match status" value="1"/>
</dbReference>
<dbReference type="Gene3D" id="1.20.120.530">
    <property type="entry name" value="GntR ligand-binding domain-like"/>
    <property type="match status" value="1"/>
</dbReference>
<dbReference type="Pfam" id="PF07729">
    <property type="entry name" value="FCD"/>
    <property type="match status" value="1"/>
</dbReference>
<evidence type="ECO:0000313" key="5">
    <source>
        <dbReference type="EMBL" id="MBB2995791.1"/>
    </source>
</evidence>
<keyword evidence="3" id="KW-0804">Transcription</keyword>
<reference evidence="5 6" key="1">
    <citation type="submission" date="2020-08" db="EMBL/GenBank/DDBJ databases">
        <title>Sequencing the genomes of 1000 actinobacteria strains.</title>
        <authorList>
            <person name="Klenk H.-P."/>
        </authorList>
    </citation>
    <scope>NUCLEOTIDE SEQUENCE [LARGE SCALE GENOMIC DNA]</scope>
    <source>
        <strain evidence="5 6">DSM 22826</strain>
    </source>
</reference>
<sequence length="257" mass="27293">MPQDSSPRQRQLSAVFATLEGGGRAQRVEDRIIGGISAGILLDGERLPSEAELATSMGVATVTAREALVALRSRGLVATRRGREGGTFITLPDGDRSALLFARLAGLSRVELRDMGIHYAAICSTAAELAALNADAEDAAGIRRILDAEPGAAVPGVTVGNFLLELAALSQSARLTREHVRLHTDFGSLLWLAHADPDFDADMLELCRRIVDAVTARDPARARGLVNDYIRAGVVWLIEAKAVRGPAPGTTIDRSNP</sequence>
<dbReference type="PRINTS" id="PR00035">
    <property type="entry name" value="HTHGNTR"/>
</dbReference>
<evidence type="ECO:0000256" key="2">
    <source>
        <dbReference type="ARBA" id="ARBA00023125"/>
    </source>
</evidence>
<dbReference type="InterPro" id="IPR011711">
    <property type="entry name" value="GntR_C"/>
</dbReference>
<keyword evidence="1" id="KW-0805">Transcription regulation</keyword>
<accession>A0A839QUW5</accession>
<dbReference type="GO" id="GO:0003700">
    <property type="term" value="F:DNA-binding transcription factor activity"/>
    <property type="evidence" value="ECO:0007669"/>
    <property type="project" value="InterPro"/>
</dbReference>
<dbReference type="PANTHER" id="PTHR43537:SF5">
    <property type="entry name" value="UXU OPERON TRANSCRIPTIONAL REGULATOR"/>
    <property type="match status" value="1"/>
</dbReference>
<dbReference type="GO" id="GO:0003677">
    <property type="term" value="F:DNA binding"/>
    <property type="evidence" value="ECO:0007669"/>
    <property type="project" value="UniProtKB-KW"/>
</dbReference>
<dbReference type="SUPFAM" id="SSF46785">
    <property type="entry name" value="Winged helix' DNA-binding domain"/>
    <property type="match status" value="1"/>
</dbReference>
<dbReference type="InterPro" id="IPR000524">
    <property type="entry name" value="Tscrpt_reg_HTH_GntR"/>
</dbReference>
<gene>
    <name evidence="5" type="ORF">E9229_001982</name>
</gene>
<dbReference type="CDD" id="cd07377">
    <property type="entry name" value="WHTH_GntR"/>
    <property type="match status" value="1"/>
</dbReference>
<dbReference type="PANTHER" id="PTHR43537">
    <property type="entry name" value="TRANSCRIPTIONAL REGULATOR, GNTR FAMILY"/>
    <property type="match status" value="1"/>
</dbReference>
<dbReference type="Gene3D" id="1.10.10.10">
    <property type="entry name" value="Winged helix-like DNA-binding domain superfamily/Winged helix DNA-binding domain"/>
    <property type="match status" value="1"/>
</dbReference>
<evidence type="ECO:0000256" key="3">
    <source>
        <dbReference type="ARBA" id="ARBA00023163"/>
    </source>
</evidence>
<dbReference type="SUPFAM" id="SSF48008">
    <property type="entry name" value="GntR ligand-binding domain-like"/>
    <property type="match status" value="1"/>
</dbReference>
<evidence type="ECO:0000256" key="1">
    <source>
        <dbReference type="ARBA" id="ARBA00023015"/>
    </source>
</evidence>